<evidence type="ECO:0000313" key="4">
    <source>
        <dbReference type="EMBL" id="CAH1402490.1"/>
    </source>
</evidence>
<evidence type="ECO:0000313" key="5">
    <source>
        <dbReference type="Proteomes" id="UP001152798"/>
    </source>
</evidence>
<dbReference type="PANTHER" id="PTHR12473:SF8">
    <property type="entry name" value="UBIQUITIN CARBOXYL-TERMINAL HYDROLASE MINDY-4-RELATED"/>
    <property type="match status" value="1"/>
</dbReference>
<dbReference type="AlphaFoldDB" id="A0A9P0MS09"/>
<dbReference type="EC" id="3.4.19.12" evidence="2"/>
<comment type="similarity">
    <text evidence="1 2">Belongs to the MINDY deubiquitinase family. FAM188 subfamily.</text>
</comment>
<keyword evidence="2" id="KW-0645">Protease</keyword>
<sequence>MEYFQDGITEKLHTFEVKNYDDLEIMVKRYAHLFLEDPGPGALLLLYTCILSRGAQKIMTDMDGTRAMLLGPEDEGSLCVVTLMLTGRATPYLHNGVIYVGDEDHYAVPRFGILSRNEIGLLVHCDSLQEDIESNVPGSRLKTPSLPVWVIFLSGHFGVMYNTNRELLHNYHAERRWPDAQVFWNNATAKAS</sequence>
<comment type="function">
    <text evidence="2">Hydrolase that can remove 'Lys-48'-linked conjugated ubiquitin from proteins.</text>
</comment>
<dbReference type="OrthoDB" id="10263628at2759"/>
<dbReference type="Pfam" id="PF13898">
    <property type="entry name" value="MINDY-3_4_CD"/>
    <property type="match status" value="1"/>
</dbReference>
<dbReference type="InterPro" id="IPR039785">
    <property type="entry name" value="MINY3/4"/>
</dbReference>
<dbReference type="GO" id="GO:0006508">
    <property type="term" value="P:proteolysis"/>
    <property type="evidence" value="ECO:0007669"/>
    <property type="project" value="UniProtKB-KW"/>
</dbReference>
<evidence type="ECO:0000259" key="3">
    <source>
        <dbReference type="SMART" id="SM01174"/>
    </source>
</evidence>
<dbReference type="GO" id="GO:1990380">
    <property type="term" value="F:K48-linked deubiquitinase activity"/>
    <property type="evidence" value="ECO:0007669"/>
    <property type="project" value="UniProtKB-UniRule"/>
</dbReference>
<feature type="domain" description="Deubiquitinating enzyme MINDY-3/4 conserved" evidence="3">
    <location>
        <begin position="1"/>
        <end position="186"/>
    </location>
</feature>
<proteinExistence type="inferred from homology"/>
<dbReference type="SMART" id="SM01174">
    <property type="entry name" value="DUF4205"/>
    <property type="match status" value="1"/>
</dbReference>
<accession>A0A9P0MS09</accession>
<gene>
    <name evidence="4" type="ORF">NEZAVI_LOCUS11301</name>
</gene>
<dbReference type="InterPro" id="IPR025257">
    <property type="entry name" value="MINDY-3/4_CD"/>
</dbReference>
<keyword evidence="5" id="KW-1185">Reference proteome</keyword>
<comment type="catalytic activity">
    <reaction evidence="2">
        <text>Thiol-dependent hydrolysis of ester, thioester, amide, peptide and isopeptide bonds formed by the C-terminal Gly of ubiquitin (a 76-residue protein attached to proteins as an intracellular targeting signal).</text>
        <dbReference type="EC" id="3.4.19.12"/>
    </reaction>
</comment>
<keyword evidence="2" id="KW-0788">Thiol protease</keyword>
<keyword evidence="2" id="KW-0378">Hydrolase</keyword>
<organism evidence="4 5">
    <name type="scientific">Nezara viridula</name>
    <name type="common">Southern green stink bug</name>
    <name type="synonym">Cimex viridulus</name>
    <dbReference type="NCBI Taxonomy" id="85310"/>
    <lineage>
        <taxon>Eukaryota</taxon>
        <taxon>Metazoa</taxon>
        <taxon>Ecdysozoa</taxon>
        <taxon>Arthropoda</taxon>
        <taxon>Hexapoda</taxon>
        <taxon>Insecta</taxon>
        <taxon>Pterygota</taxon>
        <taxon>Neoptera</taxon>
        <taxon>Paraneoptera</taxon>
        <taxon>Hemiptera</taxon>
        <taxon>Heteroptera</taxon>
        <taxon>Panheteroptera</taxon>
        <taxon>Pentatomomorpha</taxon>
        <taxon>Pentatomoidea</taxon>
        <taxon>Pentatomidae</taxon>
        <taxon>Pentatominae</taxon>
        <taxon>Nezara</taxon>
    </lineage>
</organism>
<dbReference type="GO" id="GO:0004843">
    <property type="term" value="F:cysteine-type deubiquitinase activity"/>
    <property type="evidence" value="ECO:0007669"/>
    <property type="project" value="UniProtKB-UniRule"/>
</dbReference>
<dbReference type="GO" id="GO:0071108">
    <property type="term" value="P:protein K48-linked deubiquitination"/>
    <property type="evidence" value="ECO:0007669"/>
    <property type="project" value="InterPro"/>
</dbReference>
<keyword evidence="2" id="KW-0833">Ubl conjugation pathway</keyword>
<dbReference type="PANTHER" id="PTHR12473">
    <property type="entry name" value="UBIQUITIN CARBOXYL-TERMINAL HYDROLASE MINDY-4-RELATED"/>
    <property type="match status" value="1"/>
</dbReference>
<name>A0A9P0MS09_NEZVI</name>
<evidence type="ECO:0000256" key="1">
    <source>
        <dbReference type="ARBA" id="ARBA00011074"/>
    </source>
</evidence>
<dbReference type="Proteomes" id="UP001152798">
    <property type="component" value="Chromosome 5"/>
</dbReference>
<reference evidence="4" key="1">
    <citation type="submission" date="2022-01" db="EMBL/GenBank/DDBJ databases">
        <authorList>
            <person name="King R."/>
        </authorList>
    </citation>
    <scope>NUCLEOTIDE SEQUENCE</scope>
</reference>
<dbReference type="EMBL" id="OV725081">
    <property type="protein sequence ID" value="CAH1402490.1"/>
    <property type="molecule type" value="Genomic_DNA"/>
</dbReference>
<evidence type="ECO:0000256" key="2">
    <source>
        <dbReference type="RuleBase" id="RU367088"/>
    </source>
</evidence>
<protein>
    <recommendedName>
        <fullName evidence="2">Ubiquitin carboxyl-terminal hydrolase MINDY</fullName>
        <ecNumber evidence="2">3.4.19.12</ecNumber>
    </recommendedName>
</protein>